<dbReference type="AlphaFoldDB" id="A0A9D1VBS0"/>
<dbReference type="NCBIfam" id="TIGR00473">
    <property type="entry name" value="pssA"/>
    <property type="match status" value="1"/>
</dbReference>
<dbReference type="Proteomes" id="UP000823964">
    <property type="component" value="Unassembled WGS sequence"/>
</dbReference>
<comment type="caution">
    <text evidence="17">The sequence shown here is derived from an EMBL/GenBank/DDBJ whole genome shotgun (WGS) entry which is preliminary data.</text>
</comment>
<feature type="transmembrane region" description="Helical" evidence="16">
    <location>
        <begin position="156"/>
        <end position="173"/>
    </location>
</feature>
<dbReference type="InterPro" id="IPR043130">
    <property type="entry name" value="CDP-OH_PTrfase_TM_dom"/>
</dbReference>
<evidence type="ECO:0000256" key="8">
    <source>
        <dbReference type="ARBA" id="ARBA00022692"/>
    </source>
</evidence>
<dbReference type="EMBL" id="DXFQ01000117">
    <property type="protein sequence ID" value="HIX20231.1"/>
    <property type="molecule type" value="Genomic_DNA"/>
</dbReference>
<accession>A0A9D1VBS0</accession>
<name>A0A9D1VBS0_9BACT</name>
<dbReference type="InterPro" id="IPR004533">
    <property type="entry name" value="CDP-diaglyc--ser_O-PTrfase"/>
</dbReference>
<evidence type="ECO:0000313" key="17">
    <source>
        <dbReference type="EMBL" id="HIX20231.1"/>
    </source>
</evidence>
<dbReference type="InterPro" id="IPR048254">
    <property type="entry name" value="CDP_ALCOHOL_P_TRANSF_CS"/>
</dbReference>
<sequence>MDKNKMPAYPDEPKIPVLPNLLTAGNLLCGFFSILTIFKGMNLPDGTPEAFECYQKATYFIFAACIFDLLDGRVARMCKCDGPFGREFDSIADVVSFGIAPALLLSRAVLFDLPGEYVGQVIAVLYLLCAALRLARFNCMAAAPKKENQSTDFVGLPVPMAAGAVVSTMYLVIDLTTNRNLDIAQPWQITMAICMTVVSLLMMSRVIYPSFKHVTFEKRGTVAAILIATVAICALVLFPWIAPALLFLCYLLYGLIVRPFLNRRLRRALEICEDEEDDDEVKRG</sequence>
<keyword evidence="8 16" id="KW-0812">Transmembrane</keyword>
<evidence type="ECO:0000256" key="2">
    <source>
        <dbReference type="ARBA" id="ARBA00004127"/>
    </source>
</evidence>
<evidence type="ECO:0000256" key="11">
    <source>
        <dbReference type="ARBA" id="ARBA00023136"/>
    </source>
</evidence>
<evidence type="ECO:0000256" key="12">
    <source>
        <dbReference type="ARBA" id="ARBA00023209"/>
    </source>
</evidence>
<comment type="similarity">
    <text evidence="3 15">Belongs to the CDP-alcohol phosphatidyltransferase class-I family.</text>
</comment>
<evidence type="ECO:0000313" key="18">
    <source>
        <dbReference type="Proteomes" id="UP000823964"/>
    </source>
</evidence>
<keyword evidence="6" id="KW-0444">Lipid biosynthesis</keyword>
<evidence type="ECO:0000256" key="4">
    <source>
        <dbReference type="ARBA" id="ARBA00013174"/>
    </source>
</evidence>
<dbReference type="GO" id="GO:0012505">
    <property type="term" value="C:endomembrane system"/>
    <property type="evidence" value="ECO:0007669"/>
    <property type="project" value="UniProtKB-SubCell"/>
</dbReference>
<comment type="catalytic activity">
    <reaction evidence="1">
        <text>a CDP-1,2-diacyl-sn-glycerol + L-serine = a 1,2-diacyl-sn-glycero-3-phospho-L-serine + CMP + H(+)</text>
        <dbReference type="Rhea" id="RHEA:16913"/>
        <dbReference type="ChEBI" id="CHEBI:15378"/>
        <dbReference type="ChEBI" id="CHEBI:33384"/>
        <dbReference type="ChEBI" id="CHEBI:57262"/>
        <dbReference type="ChEBI" id="CHEBI:58332"/>
        <dbReference type="ChEBI" id="CHEBI:60377"/>
        <dbReference type="EC" id="2.7.8.8"/>
    </reaction>
</comment>
<keyword evidence="12" id="KW-0594">Phospholipid biosynthesis</keyword>
<feature type="transmembrane region" description="Helical" evidence="16">
    <location>
        <begin position="21"/>
        <end position="41"/>
    </location>
</feature>
<evidence type="ECO:0000256" key="14">
    <source>
        <dbReference type="ARBA" id="ARBA00032361"/>
    </source>
</evidence>
<dbReference type="InterPro" id="IPR050324">
    <property type="entry name" value="CDP-alcohol_PTase-I"/>
</dbReference>
<dbReference type="Gene3D" id="1.20.120.1760">
    <property type="match status" value="1"/>
</dbReference>
<keyword evidence="11 16" id="KW-0472">Membrane</keyword>
<dbReference type="PANTHER" id="PTHR14269">
    <property type="entry name" value="CDP-DIACYLGLYCEROL--GLYCEROL-3-PHOSPHATE 3-PHOSPHATIDYLTRANSFERASE-RELATED"/>
    <property type="match status" value="1"/>
</dbReference>
<feature type="transmembrane region" description="Helical" evidence="16">
    <location>
        <begin position="91"/>
        <end position="111"/>
    </location>
</feature>
<dbReference type="InterPro" id="IPR000462">
    <property type="entry name" value="CDP-OH_P_trans"/>
</dbReference>
<evidence type="ECO:0000256" key="1">
    <source>
        <dbReference type="ARBA" id="ARBA00000287"/>
    </source>
</evidence>
<proteinExistence type="inferred from homology"/>
<keyword evidence="13" id="KW-1208">Phospholipid metabolism</keyword>
<evidence type="ECO:0000256" key="5">
    <source>
        <dbReference type="ARBA" id="ARBA00017171"/>
    </source>
</evidence>
<evidence type="ECO:0000256" key="16">
    <source>
        <dbReference type="SAM" id="Phobius"/>
    </source>
</evidence>
<protein>
    <recommendedName>
        <fullName evidence="5">CDP-diacylglycerol--serine O-phosphatidyltransferase</fullName>
        <ecNumber evidence="4">2.7.8.8</ecNumber>
    </recommendedName>
    <alternativeName>
        <fullName evidence="14">Phosphatidylserine synthase</fullName>
    </alternativeName>
</protein>
<reference evidence="17" key="1">
    <citation type="journal article" date="2021" name="PeerJ">
        <title>Extensive microbial diversity within the chicken gut microbiome revealed by metagenomics and culture.</title>
        <authorList>
            <person name="Gilroy R."/>
            <person name="Ravi A."/>
            <person name="Getino M."/>
            <person name="Pursley I."/>
            <person name="Horton D.L."/>
            <person name="Alikhan N.F."/>
            <person name="Baker D."/>
            <person name="Gharbi K."/>
            <person name="Hall N."/>
            <person name="Watson M."/>
            <person name="Adriaenssens E.M."/>
            <person name="Foster-Nyarko E."/>
            <person name="Jarju S."/>
            <person name="Secka A."/>
            <person name="Antonio M."/>
            <person name="Oren A."/>
            <person name="Chaudhuri R.R."/>
            <person name="La Ragione R."/>
            <person name="Hildebrand F."/>
            <person name="Pallen M.J."/>
        </authorList>
    </citation>
    <scope>NUCLEOTIDE SEQUENCE</scope>
    <source>
        <strain evidence="17">14975</strain>
    </source>
</reference>
<gene>
    <name evidence="17" type="primary">pssA</name>
    <name evidence="17" type="ORF">H9862_06505</name>
</gene>
<dbReference type="PROSITE" id="PS00379">
    <property type="entry name" value="CDP_ALCOHOL_P_TRANSF"/>
    <property type="match status" value="1"/>
</dbReference>
<evidence type="ECO:0000256" key="10">
    <source>
        <dbReference type="ARBA" id="ARBA00023098"/>
    </source>
</evidence>
<feature type="transmembrane region" description="Helical" evidence="16">
    <location>
        <begin position="220"/>
        <end position="238"/>
    </location>
</feature>
<evidence type="ECO:0000256" key="3">
    <source>
        <dbReference type="ARBA" id="ARBA00010441"/>
    </source>
</evidence>
<organism evidence="17 18">
    <name type="scientific">Candidatus Akkermansia intestinigallinarum</name>
    <dbReference type="NCBI Taxonomy" id="2838431"/>
    <lineage>
        <taxon>Bacteria</taxon>
        <taxon>Pseudomonadati</taxon>
        <taxon>Verrucomicrobiota</taxon>
        <taxon>Verrucomicrobiia</taxon>
        <taxon>Verrucomicrobiales</taxon>
        <taxon>Akkermansiaceae</taxon>
        <taxon>Akkermansia</taxon>
    </lineage>
</organism>
<evidence type="ECO:0000256" key="9">
    <source>
        <dbReference type="ARBA" id="ARBA00022989"/>
    </source>
</evidence>
<dbReference type="GO" id="GO:0008654">
    <property type="term" value="P:phospholipid biosynthetic process"/>
    <property type="evidence" value="ECO:0007669"/>
    <property type="project" value="UniProtKB-KW"/>
</dbReference>
<keyword evidence="7 15" id="KW-0808">Transferase</keyword>
<feature type="transmembrane region" description="Helical" evidence="16">
    <location>
        <begin position="117"/>
        <end position="135"/>
    </location>
</feature>
<keyword evidence="10" id="KW-0443">Lipid metabolism</keyword>
<dbReference type="PANTHER" id="PTHR14269:SF61">
    <property type="entry name" value="CDP-DIACYLGLYCEROL--SERINE O-PHOSPHATIDYLTRANSFERASE"/>
    <property type="match status" value="1"/>
</dbReference>
<evidence type="ECO:0000256" key="6">
    <source>
        <dbReference type="ARBA" id="ARBA00022516"/>
    </source>
</evidence>
<dbReference type="EC" id="2.7.8.8" evidence="4"/>
<feature type="transmembrane region" description="Helical" evidence="16">
    <location>
        <begin position="185"/>
        <end position="208"/>
    </location>
</feature>
<keyword evidence="9 16" id="KW-1133">Transmembrane helix</keyword>
<dbReference type="Pfam" id="PF01066">
    <property type="entry name" value="CDP-OH_P_transf"/>
    <property type="match status" value="1"/>
</dbReference>
<evidence type="ECO:0000256" key="15">
    <source>
        <dbReference type="RuleBase" id="RU003750"/>
    </source>
</evidence>
<dbReference type="GO" id="GO:0003882">
    <property type="term" value="F:CDP-diacylglycerol-serine O-phosphatidyltransferase activity"/>
    <property type="evidence" value="ECO:0007669"/>
    <property type="project" value="UniProtKB-EC"/>
</dbReference>
<evidence type="ECO:0000256" key="13">
    <source>
        <dbReference type="ARBA" id="ARBA00023264"/>
    </source>
</evidence>
<dbReference type="GO" id="GO:0016020">
    <property type="term" value="C:membrane"/>
    <property type="evidence" value="ECO:0007669"/>
    <property type="project" value="InterPro"/>
</dbReference>
<evidence type="ECO:0000256" key="7">
    <source>
        <dbReference type="ARBA" id="ARBA00022679"/>
    </source>
</evidence>
<reference evidence="17" key="2">
    <citation type="submission" date="2021-04" db="EMBL/GenBank/DDBJ databases">
        <authorList>
            <person name="Gilroy R."/>
        </authorList>
    </citation>
    <scope>NUCLEOTIDE SEQUENCE</scope>
    <source>
        <strain evidence="17">14975</strain>
    </source>
</reference>
<comment type="subcellular location">
    <subcellularLocation>
        <location evidence="2">Endomembrane system</location>
        <topology evidence="2">Multi-pass membrane protein</topology>
    </subcellularLocation>
</comment>